<evidence type="ECO:0000313" key="2">
    <source>
        <dbReference type="Proteomes" id="UP000323166"/>
    </source>
</evidence>
<protein>
    <recommendedName>
        <fullName evidence="3">Transposase</fullName>
    </recommendedName>
</protein>
<keyword evidence="2" id="KW-1185">Reference proteome</keyword>
<dbReference type="Proteomes" id="UP000323166">
    <property type="component" value="Unassembled WGS sequence"/>
</dbReference>
<dbReference type="InterPro" id="IPR047654">
    <property type="entry name" value="IS1634_transpos"/>
</dbReference>
<organism evidence="1 2">
    <name type="scientific">Desulfallas thermosapovorans DSM 6562</name>
    <dbReference type="NCBI Taxonomy" id="1121431"/>
    <lineage>
        <taxon>Bacteria</taxon>
        <taxon>Bacillati</taxon>
        <taxon>Bacillota</taxon>
        <taxon>Clostridia</taxon>
        <taxon>Eubacteriales</taxon>
        <taxon>Desulfallaceae</taxon>
        <taxon>Desulfallas</taxon>
    </lineage>
</organism>
<dbReference type="RefSeq" id="WP_166511370.1">
    <property type="nucleotide sequence ID" value="NZ_VNHM01000006.1"/>
</dbReference>
<name>A0A5S4ZT59_9FIRM</name>
<gene>
    <name evidence="1" type="ORF">LX24_01343</name>
</gene>
<sequence>MFFRKITSRSNGKEYTYLKLIENYREGDKVKQRVIANLGSMDKLTPDKVSGLIAGLSKICGVSRQPGNLETKKILRYGEVLAIHRVWELLDVDGIIRDVVASPNRDDESINIPLLVELMAINQVIQPQHKQAISDWYKCLYMPSLSGKELSAQHFYRALDVVADYKEELEKRLFEKLTSLTHINTDLAFCRLTTGMIEPAPRMELNLTAYGKYIIGEPEEYQKVDFGLLVSRDGMPLGHRVLRESSDDWELRSVMDYLKANFDTDRCIFIGERNIMSNPNLEILVAHNYDYIIGSKLMTRQKRELFINEWYANRHEFQEVSEDLWFKEIRDGDIRYLLCSNPTGSEQVKALLGERLHDIENELRAVQKAVEDRRGINGKPAFNKNLPVFKDSYCRKYFEWHYNENAKEFSFRRRDDLLEQDGMLAGAFLLESNNNFLRGQEVIKAYTGLALMAESFREIKNFEPWPNLLHAELKVSANIFVCVLAVILEKFLERLLRQAGLTFDVRQALLMLEDIKIVINQLDDQEFKSLTHISKHQDDILNAIGLPKEHRTVV</sequence>
<evidence type="ECO:0000313" key="1">
    <source>
        <dbReference type="EMBL" id="TYO95953.1"/>
    </source>
</evidence>
<dbReference type="AlphaFoldDB" id="A0A5S4ZT59"/>
<evidence type="ECO:0008006" key="3">
    <source>
        <dbReference type="Google" id="ProtNLM"/>
    </source>
</evidence>
<dbReference type="EMBL" id="VNHM01000006">
    <property type="protein sequence ID" value="TYO95953.1"/>
    <property type="molecule type" value="Genomic_DNA"/>
</dbReference>
<comment type="caution">
    <text evidence="1">The sequence shown here is derived from an EMBL/GenBank/DDBJ whole genome shotgun (WGS) entry which is preliminary data.</text>
</comment>
<proteinExistence type="predicted"/>
<accession>A0A5S4ZT59</accession>
<dbReference type="NCBIfam" id="NF033559">
    <property type="entry name" value="transpos_IS1634"/>
    <property type="match status" value="1"/>
</dbReference>
<reference evidence="1 2" key="1">
    <citation type="submission" date="2019-07" db="EMBL/GenBank/DDBJ databases">
        <title>Genomic Encyclopedia of Type Strains, Phase I: the one thousand microbial genomes (KMG-I) project.</title>
        <authorList>
            <person name="Kyrpides N."/>
        </authorList>
    </citation>
    <scope>NUCLEOTIDE SEQUENCE [LARGE SCALE GENOMIC DNA]</scope>
    <source>
        <strain evidence="1 2">DSM 6562</strain>
    </source>
</reference>